<reference evidence="2 3" key="1">
    <citation type="journal article" date="2011" name="Appl. Environ. Microbiol.">
        <title>Methanogenic archaea isolated from Taiwan's Chelungpu fault.</title>
        <authorList>
            <person name="Wu S.Y."/>
            <person name="Lai M.C."/>
        </authorList>
    </citation>
    <scope>NUCLEOTIDE SEQUENCE [LARGE SCALE GENOMIC DNA]</scope>
    <source>
        <strain evidence="2 3">St545Mb</strain>
    </source>
</reference>
<keyword evidence="1" id="KW-0812">Transmembrane</keyword>
<protein>
    <recommendedName>
        <fullName evidence="4">Metal-dependent hydrolase</fullName>
    </recommendedName>
</protein>
<accession>A0AAE3L271</accession>
<dbReference type="AlphaFoldDB" id="A0AAE3L271"/>
<sequence length="194" mass="21757">MPYPVFHLMFFVFCISLAGVFAVFGSSFKREMSLKDTRHIGFLLIVGSIGSLFPDVPAVWNYLLYGTLSHTRIGPLPTHSLLFGVVAFVLAVSSGYLIYRNISRACSIGVFAEAAFLSHLLLDDVADGGLTYLYPLYNEPLSIFIFMNVSLSGVDFFYYNFACFVSVFFIFCVMLMALLALRDLGFGFRYEPME</sequence>
<dbReference type="Pfam" id="PF04307">
    <property type="entry name" value="YdjM"/>
    <property type="match status" value="1"/>
</dbReference>
<feature type="transmembrane region" description="Helical" evidence="1">
    <location>
        <begin position="156"/>
        <end position="181"/>
    </location>
</feature>
<dbReference type="EMBL" id="JTEO01000005">
    <property type="protein sequence ID" value="MCQ6963428.1"/>
    <property type="molecule type" value="Genomic_DNA"/>
</dbReference>
<evidence type="ECO:0008006" key="4">
    <source>
        <dbReference type="Google" id="ProtNLM"/>
    </source>
</evidence>
<gene>
    <name evidence="2" type="ORF">PV02_10025</name>
</gene>
<keyword evidence="3" id="KW-1185">Reference proteome</keyword>
<evidence type="ECO:0000313" key="3">
    <source>
        <dbReference type="Proteomes" id="UP001206983"/>
    </source>
</evidence>
<dbReference type="Proteomes" id="UP001206983">
    <property type="component" value="Unassembled WGS sequence"/>
</dbReference>
<organism evidence="2 3">
    <name type="scientific">Methanolobus chelungpuianus</name>
    <dbReference type="NCBI Taxonomy" id="502115"/>
    <lineage>
        <taxon>Archaea</taxon>
        <taxon>Methanobacteriati</taxon>
        <taxon>Methanobacteriota</taxon>
        <taxon>Stenosarchaea group</taxon>
        <taxon>Methanomicrobia</taxon>
        <taxon>Methanosarcinales</taxon>
        <taxon>Methanosarcinaceae</taxon>
        <taxon>Methanolobus</taxon>
    </lineage>
</organism>
<keyword evidence="1" id="KW-0472">Membrane</keyword>
<evidence type="ECO:0000256" key="1">
    <source>
        <dbReference type="SAM" id="Phobius"/>
    </source>
</evidence>
<comment type="caution">
    <text evidence="2">The sequence shown here is derived from an EMBL/GenBank/DDBJ whole genome shotgun (WGS) entry which is preliminary data.</text>
</comment>
<feature type="transmembrane region" description="Helical" evidence="1">
    <location>
        <begin position="6"/>
        <end position="28"/>
    </location>
</feature>
<keyword evidence="1" id="KW-1133">Transmembrane helix</keyword>
<proteinExistence type="predicted"/>
<dbReference type="InterPro" id="IPR007404">
    <property type="entry name" value="YdjM-like"/>
</dbReference>
<feature type="transmembrane region" description="Helical" evidence="1">
    <location>
        <begin position="80"/>
        <end position="98"/>
    </location>
</feature>
<name>A0AAE3L271_9EURY</name>
<dbReference type="RefSeq" id="WP_256623303.1">
    <property type="nucleotide sequence ID" value="NZ_JTEO01000005.1"/>
</dbReference>
<feature type="transmembrane region" description="Helical" evidence="1">
    <location>
        <begin position="40"/>
        <end position="60"/>
    </location>
</feature>
<evidence type="ECO:0000313" key="2">
    <source>
        <dbReference type="EMBL" id="MCQ6963428.1"/>
    </source>
</evidence>